<keyword evidence="1" id="KW-1133">Transmembrane helix</keyword>
<evidence type="ECO:0000313" key="2">
    <source>
        <dbReference type="EMBL" id="GCE18137.1"/>
    </source>
</evidence>
<dbReference type="Proteomes" id="UP000287188">
    <property type="component" value="Unassembled WGS sequence"/>
</dbReference>
<dbReference type="AlphaFoldDB" id="A0A402AG95"/>
<comment type="caution">
    <text evidence="2">The sequence shown here is derived from an EMBL/GenBank/DDBJ whole genome shotgun (WGS) entry which is preliminary data.</text>
</comment>
<accession>A0A402AG95</accession>
<protein>
    <submittedName>
        <fullName evidence="2">Uncharacterized protein</fullName>
    </submittedName>
</protein>
<proteinExistence type="predicted"/>
<evidence type="ECO:0000256" key="1">
    <source>
        <dbReference type="SAM" id="Phobius"/>
    </source>
</evidence>
<organism evidence="2 3">
    <name type="scientific">Dictyobacter kobayashii</name>
    <dbReference type="NCBI Taxonomy" id="2014872"/>
    <lineage>
        <taxon>Bacteria</taxon>
        <taxon>Bacillati</taxon>
        <taxon>Chloroflexota</taxon>
        <taxon>Ktedonobacteria</taxon>
        <taxon>Ktedonobacterales</taxon>
        <taxon>Dictyobacteraceae</taxon>
        <taxon>Dictyobacter</taxon>
    </lineage>
</organism>
<keyword evidence="1" id="KW-0812">Transmembrane</keyword>
<feature type="transmembrane region" description="Helical" evidence="1">
    <location>
        <begin position="12"/>
        <end position="33"/>
    </location>
</feature>
<dbReference type="EMBL" id="BIFS01000001">
    <property type="protein sequence ID" value="GCE18137.1"/>
    <property type="molecule type" value="Genomic_DNA"/>
</dbReference>
<evidence type="ECO:0000313" key="3">
    <source>
        <dbReference type="Proteomes" id="UP000287188"/>
    </source>
</evidence>
<reference evidence="3" key="1">
    <citation type="submission" date="2018-12" db="EMBL/GenBank/DDBJ databases">
        <title>Tengunoibacter tsumagoiensis gen. nov., sp. nov., Dictyobacter kobayashii sp. nov., D. alpinus sp. nov., and D. joshuensis sp. nov. and description of Dictyobacteraceae fam. nov. within the order Ktedonobacterales isolated from Tengu-no-mugimeshi.</title>
        <authorList>
            <person name="Wang C.M."/>
            <person name="Zheng Y."/>
            <person name="Sakai Y."/>
            <person name="Toyoda A."/>
            <person name="Minakuchi Y."/>
            <person name="Abe K."/>
            <person name="Yokota A."/>
            <person name="Yabe S."/>
        </authorList>
    </citation>
    <scope>NUCLEOTIDE SEQUENCE [LARGE SCALE GENOMIC DNA]</scope>
    <source>
        <strain evidence="3">Uno11</strain>
    </source>
</reference>
<name>A0A402AG95_9CHLR</name>
<keyword evidence="1" id="KW-0472">Membrane</keyword>
<gene>
    <name evidence="2" type="ORF">KDK_19370</name>
</gene>
<sequence>MAREPTERVFQWANLLVPAFVVWALNVQVPLVARAAVAVGPV</sequence>
<keyword evidence="3" id="KW-1185">Reference proteome</keyword>